<dbReference type="AlphaFoldDB" id="A0A2T2NI31"/>
<evidence type="ECO:0000313" key="2">
    <source>
        <dbReference type="Proteomes" id="UP000240883"/>
    </source>
</evidence>
<dbReference type="EMBL" id="KZ678137">
    <property type="protein sequence ID" value="PSN65084.1"/>
    <property type="molecule type" value="Genomic_DNA"/>
</dbReference>
<proteinExistence type="predicted"/>
<name>A0A2T2NI31_CORCC</name>
<gene>
    <name evidence="1" type="ORF">BS50DRAFT_589528</name>
</gene>
<accession>A0A2T2NI31</accession>
<evidence type="ECO:0000313" key="1">
    <source>
        <dbReference type="EMBL" id="PSN65084.1"/>
    </source>
</evidence>
<sequence>MALKRTHKATMGLIREIVYFHRKKVVISIPDGYTREEWDRACEKAEARSRHRDYVQKLPDIDHRFPYITHAIGEPRVGALPSEMPYILKHTWEGYNVLLNVLARYRAAHAVMFPSKSQIKFIAEEIEEWSAITKESIDVLEAGFVRFKANLAEDMVGILQKFKTQDRPVDMNAVQEFLDICNSTYGQIVDEEKRNYIRWMKVFNGRCKAILTGDKSLEEELVPQDLAWVEPFFVYLKRT</sequence>
<organism evidence="1 2">
    <name type="scientific">Corynespora cassiicola Philippines</name>
    <dbReference type="NCBI Taxonomy" id="1448308"/>
    <lineage>
        <taxon>Eukaryota</taxon>
        <taxon>Fungi</taxon>
        <taxon>Dikarya</taxon>
        <taxon>Ascomycota</taxon>
        <taxon>Pezizomycotina</taxon>
        <taxon>Dothideomycetes</taxon>
        <taxon>Pleosporomycetidae</taxon>
        <taxon>Pleosporales</taxon>
        <taxon>Corynesporascaceae</taxon>
        <taxon>Corynespora</taxon>
    </lineage>
</organism>
<dbReference type="Proteomes" id="UP000240883">
    <property type="component" value="Unassembled WGS sequence"/>
</dbReference>
<keyword evidence="2" id="KW-1185">Reference proteome</keyword>
<protein>
    <submittedName>
        <fullName evidence="1">Uncharacterized protein</fullName>
    </submittedName>
</protein>
<reference evidence="1 2" key="1">
    <citation type="journal article" date="2018" name="Front. Microbiol.">
        <title>Genome-Wide Analysis of Corynespora cassiicola Leaf Fall Disease Putative Effectors.</title>
        <authorList>
            <person name="Lopez D."/>
            <person name="Ribeiro S."/>
            <person name="Label P."/>
            <person name="Fumanal B."/>
            <person name="Venisse J.S."/>
            <person name="Kohler A."/>
            <person name="de Oliveira R.R."/>
            <person name="Labutti K."/>
            <person name="Lipzen A."/>
            <person name="Lail K."/>
            <person name="Bauer D."/>
            <person name="Ohm R.A."/>
            <person name="Barry K.W."/>
            <person name="Spatafora J."/>
            <person name="Grigoriev I.V."/>
            <person name="Martin F.M."/>
            <person name="Pujade-Renaud V."/>
        </authorList>
    </citation>
    <scope>NUCLEOTIDE SEQUENCE [LARGE SCALE GENOMIC DNA]</scope>
    <source>
        <strain evidence="1 2">Philippines</strain>
    </source>
</reference>